<dbReference type="GO" id="GO:0008998">
    <property type="term" value="F:ribonucleoside-triphosphate reductase (thioredoxin) activity"/>
    <property type="evidence" value="ECO:0007669"/>
    <property type="project" value="InterPro"/>
</dbReference>
<evidence type="ECO:0000259" key="4">
    <source>
        <dbReference type="PROSITE" id="PS51161"/>
    </source>
</evidence>
<dbReference type="InterPro" id="IPR012833">
    <property type="entry name" value="NrdD"/>
</dbReference>
<dbReference type="Pfam" id="PF13597">
    <property type="entry name" value="NRDD"/>
    <property type="match status" value="1"/>
</dbReference>
<dbReference type="GO" id="GO:0009265">
    <property type="term" value="P:2'-deoxyribonucleotide biosynthetic process"/>
    <property type="evidence" value="ECO:0007669"/>
    <property type="project" value="TreeGrafter"/>
</dbReference>
<dbReference type="CDD" id="cd01675">
    <property type="entry name" value="RNR_III"/>
    <property type="match status" value="1"/>
</dbReference>
<keyword evidence="1 3" id="KW-0547">Nucleotide-binding</keyword>
<dbReference type="PANTHER" id="PTHR21075">
    <property type="entry name" value="ANAEROBIC RIBONUCLEOSIDE-TRIPHOSPHATE REDUCTASE"/>
    <property type="match status" value="1"/>
</dbReference>
<evidence type="ECO:0000313" key="5">
    <source>
        <dbReference type="EMBL" id="KUO40904.1"/>
    </source>
</evidence>
<sequence>MVMKVRKRDGTLEDFNPEKIVESIFRSAQAVGGRDRELAKRLANEVVAKIQSQFQTEIVSTEDIGNIVEKVLIERGHARTAKAYILYRKHQEELKKLRSTSLEVERIVDSYIGHLDWRVRENANIDFSLSGLEQHISTTVIANYTLSKLYPMEVADAHSNGDFHIHDLGRGICGYCAGWSLQQLLAEGFNGVPNRIGSNPPKHLTTALLQMVNFMGTLSNEWAGAMAFNSIDTLLAPFVWADGLDYGQVKQAIQEFVFNLNVTSRFGGQCPFTNVTLDLNVPEDLADKPAIVGGKPLDRAYGDFTEEMDMINRAFIEVLSEGDMSGRPFTFPIPTYSITKDFEWDSPFSDLLFDATAKYGQPYFQNFVNSDLRPSDVRSMCCRLRLDLRELRNKMSGGLFGAGDSTGSMGVVTINMPRLGYLSKDEDEFFERLDQIMELAKRSLEIKREIVEKNMNNGLLPFTKRYLGNLNQHFSTIGLVGMNEALLNLFDQDITTEQGKEFAIRVLKHMRQRLVEFQEETGHLYNLEATPAEGTSYRLALIDKRKYPDIITAGERVPYYTNSSQLPVNSGLDLVEALRHQEDLQTLYTGGTVFHTWLGERIQGSAAKLLLQRMTHNTRLPYFTLTPTFSICPDHSYYPGEHKTCPHCGKPTEVYSRVVGYLRPVANWSDGKREEFRQRKYFG</sequence>
<dbReference type="GO" id="GO:0031250">
    <property type="term" value="C:anaerobic ribonucleoside-triphosphate reductase complex"/>
    <property type="evidence" value="ECO:0007669"/>
    <property type="project" value="TreeGrafter"/>
</dbReference>
<evidence type="ECO:0000256" key="2">
    <source>
        <dbReference type="ARBA" id="ARBA00022840"/>
    </source>
</evidence>
<dbReference type="AlphaFoldDB" id="A0A147JWW2"/>
<keyword evidence="2 3" id="KW-0067">ATP-binding</keyword>
<dbReference type="NCBIfam" id="NF006126">
    <property type="entry name" value="PRK08270.1"/>
    <property type="match status" value="1"/>
</dbReference>
<dbReference type="PANTHER" id="PTHR21075:SF0">
    <property type="entry name" value="ANAEROBIC RIBONUCLEOSIDE-TRIPHOSPHATE REDUCTASE"/>
    <property type="match status" value="1"/>
</dbReference>
<dbReference type="EMBL" id="LQMQ01000032">
    <property type="protein sequence ID" value="KUO40904.1"/>
    <property type="molecule type" value="Genomic_DNA"/>
</dbReference>
<dbReference type="SUPFAM" id="SSF51998">
    <property type="entry name" value="PFL-like glycyl radical enzymes"/>
    <property type="match status" value="1"/>
</dbReference>
<evidence type="ECO:0000256" key="3">
    <source>
        <dbReference type="PROSITE-ProRule" id="PRU00492"/>
    </source>
</evidence>
<evidence type="ECO:0000256" key="1">
    <source>
        <dbReference type="ARBA" id="ARBA00022741"/>
    </source>
</evidence>
<dbReference type="GO" id="GO:0005524">
    <property type="term" value="F:ATP binding"/>
    <property type="evidence" value="ECO:0007669"/>
    <property type="project" value="UniProtKB-UniRule"/>
</dbReference>
<dbReference type="NCBIfam" id="TIGR02487">
    <property type="entry name" value="NrdD"/>
    <property type="match status" value="1"/>
</dbReference>
<dbReference type="STRING" id="1776334.APZ16_05680"/>
<comment type="caution">
    <text evidence="5">The sequence shown here is derived from an EMBL/GenBank/DDBJ whole genome shotgun (WGS) entry which is preliminary data.</text>
</comment>
<dbReference type="GO" id="GO:0006260">
    <property type="term" value="P:DNA replication"/>
    <property type="evidence" value="ECO:0007669"/>
    <property type="project" value="InterPro"/>
</dbReference>
<dbReference type="GO" id="GO:0004748">
    <property type="term" value="F:ribonucleoside-diphosphate reductase activity, thioredoxin disulfide as acceptor"/>
    <property type="evidence" value="ECO:0007669"/>
    <property type="project" value="TreeGrafter"/>
</dbReference>
<proteinExistence type="predicted"/>
<reference evidence="5 6" key="1">
    <citation type="journal article" date="2016" name="Nat. Microbiol.">
        <title>Genomic inference of the metabolism of cosmopolitan subsurface Archaea, Hadesarchaea.</title>
        <authorList>
            <person name="Baker B.J."/>
            <person name="Saw J.H."/>
            <person name="Lind A.E."/>
            <person name="Lazar C.S."/>
            <person name="Hinrichs K.-U."/>
            <person name="Teske A.P."/>
            <person name="Ettema T.J."/>
        </authorList>
    </citation>
    <scope>NUCLEOTIDE SEQUENCE [LARGE SCALE GENOMIC DNA]</scope>
</reference>
<dbReference type="Proteomes" id="UP000074294">
    <property type="component" value="Unassembled WGS sequence"/>
</dbReference>
<organism evidence="5 6">
    <name type="scientific">Hadarchaeum yellowstonense</name>
    <dbReference type="NCBI Taxonomy" id="1776334"/>
    <lineage>
        <taxon>Archaea</taxon>
        <taxon>Methanobacteriati</taxon>
        <taxon>Candidatus Hadarchaeota</taxon>
        <taxon>Candidatus Hadarchaeia</taxon>
        <taxon>Candidatus Hadarchaeales</taxon>
        <taxon>Candidatus Hadarchaeaceae</taxon>
        <taxon>Candidatus Hadarchaeum</taxon>
    </lineage>
</organism>
<dbReference type="Gene3D" id="3.20.70.20">
    <property type="match status" value="1"/>
</dbReference>
<dbReference type="Pfam" id="PF03477">
    <property type="entry name" value="ATP-cone"/>
    <property type="match status" value="1"/>
</dbReference>
<feature type="domain" description="ATP-cone" evidence="4">
    <location>
        <begin position="3"/>
        <end position="95"/>
    </location>
</feature>
<accession>A0A147JWW2</accession>
<dbReference type="InterPro" id="IPR005144">
    <property type="entry name" value="ATP-cone_dom"/>
</dbReference>
<gene>
    <name evidence="5" type="ORF">APZ16_05680</name>
</gene>
<evidence type="ECO:0000313" key="6">
    <source>
        <dbReference type="Proteomes" id="UP000074294"/>
    </source>
</evidence>
<name>A0A147JWW2_HADYE</name>
<dbReference type="PROSITE" id="PS51161">
    <property type="entry name" value="ATP_CONE"/>
    <property type="match status" value="1"/>
</dbReference>
<protein>
    <submittedName>
        <fullName evidence="5">Anaerobic ribonucleoside triphosphate reductase</fullName>
    </submittedName>
</protein>